<feature type="compositionally biased region" description="Polar residues" evidence="1">
    <location>
        <begin position="94"/>
        <end position="105"/>
    </location>
</feature>
<evidence type="ECO:0000256" key="1">
    <source>
        <dbReference type="SAM" id="MobiDB-lite"/>
    </source>
</evidence>
<accession>A0A5B7HAI1</accession>
<dbReference type="Proteomes" id="UP000324222">
    <property type="component" value="Unassembled WGS sequence"/>
</dbReference>
<dbReference type="EMBL" id="VSRR010023762">
    <property type="protein sequence ID" value="MPC65744.1"/>
    <property type="molecule type" value="Genomic_DNA"/>
</dbReference>
<proteinExistence type="predicted"/>
<dbReference type="AlphaFoldDB" id="A0A5B7HAI1"/>
<reference evidence="2 3" key="1">
    <citation type="submission" date="2019-05" db="EMBL/GenBank/DDBJ databases">
        <title>Another draft genome of Portunus trituberculatus and its Hox gene families provides insights of decapod evolution.</title>
        <authorList>
            <person name="Jeong J.-H."/>
            <person name="Song I."/>
            <person name="Kim S."/>
            <person name="Choi T."/>
            <person name="Kim D."/>
            <person name="Ryu S."/>
            <person name="Kim W."/>
        </authorList>
    </citation>
    <scope>NUCLEOTIDE SEQUENCE [LARGE SCALE GENOMIC DNA]</scope>
    <source>
        <tissue evidence="2">Muscle</tissue>
    </source>
</reference>
<keyword evidence="3" id="KW-1185">Reference proteome</keyword>
<evidence type="ECO:0000313" key="2">
    <source>
        <dbReference type="EMBL" id="MPC65744.1"/>
    </source>
</evidence>
<name>A0A5B7HAI1_PORTR</name>
<feature type="compositionally biased region" description="Polar residues" evidence="1">
    <location>
        <begin position="1"/>
        <end position="16"/>
    </location>
</feature>
<evidence type="ECO:0000313" key="3">
    <source>
        <dbReference type="Proteomes" id="UP000324222"/>
    </source>
</evidence>
<organism evidence="2 3">
    <name type="scientific">Portunus trituberculatus</name>
    <name type="common">Swimming crab</name>
    <name type="synonym">Neptunus trituberculatus</name>
    <dbReference type="NCBI Taxonomy" id="210409"/>
    <lineage>
        <taxon>Eukaryota</taxon>
        <taxon>Metazoa</taxon>
        <taxon>Ecdysozoa</taxon>
        <taxon>Arthropoda</taxon>
        <taxon>Crustacea</taxon>
        <taxon>Multicrustacea</taxon>
        <taxon>Malacostraca</taxon>
        <taxon>Eumalacostraca</taxon>
        <taxon>Eucarida</taxon>
        <taxon>Decapoda</taxon>
        <taxon>Pleocyemata</taxon>
        <taxon>Brachyura</taxon>
        <taxon>Eubrachyura</taxon>
        <taxon>Portunoidea</taxon>
        <taxon>Portunidae</taxon>
        <taxon>Portuninae</taxon>
        <taxon>Portunus</taxon>
    </lineage>
</organism>
<gene>
    <name evidence="2" type="ORF">E2C01_059879</name>
</gene>
<sequence length="105" mass="11390">MQRSQQHARPQLSSKQYRPAAHPRVAQPPRVSPPMTPPGGRSTPAAAVHENTERSPSPSKGLASFTVPTANFCVSRARTAGHDCQTQLRKHTLDPSTLAQETKKS</sequence>
<feature type="region of interest" description="Disordered" evidence="1">
    <location>
        <begin position="1"/>
        <end position="65"/>
    </location>
</feature>
<protein>
    <submittedName>
        <fullName evidence="2">Uncharacterized protein</fullName>
    </submittedName>
</protein>
<comment type="caution">
    <text evidence="2">The sequence shown here is derived from an EMBL/GenBank/DDBJ whole genome shotgun (WGS) entry which is preliminary data.</text>
</comment>
<feature type="region of interest" description="Disordered" evidence="1">
    <location>
        <begin position="80"/>
        <end position="105"/>
    </location>
</feature>